<feature type="compositionally biased region" description="Basic residues" evidence="1">
    <location>
        <begin position="334"/>
        <end position="349"/>
    </location>
</feature>
<reference evidence="3" key="1">
    <citation type="journal article" date="2020" name="Stud. Mycol.">
        <title>101 Dothideomycetes genomes: a test case for predicting lifestyles and emergence of pathogens.</title>
        <authorList>
            <person name="Haridas S."/>
            <person name="Albert R."/>
            <person name="Binder M."/>
            <person name="Bloem J."/>
            <person name="Labutti K."/>
            <person name="Salamov A."/>
            <person name="Andreopoulos B."/>
            <person name="Baker S."/>
            <person name="Barry K."/>
            <person name="Bills G."/>
            <person name="Bluhm B."/>
            <person name="Cannon C."/>
            <person name="Castanera R."/>
            <person name="Culley D."/>
            <person name="Daum C."/>
            <person name="Ezra D."/>
            <person name="Gonzalez J."/>
            <person name="Henrissat B."/>
            <person name="Kuo A."/>
            <person name="Liang C."/>
            <person name="Lipzen A."/>
            <person name="Lutzoni F."/>
            <person name="Magnuson J."/>
            <person name="Mondo S."/>
            <person name="Nolan M."/>
            <person name="Ohm R."/>
            <person name="Pangilinan J."/>
            <person name="Park H.-J."/>
            <person name="Ramirez L."/>
            <person name="Alfaro M."/>
            <person name="Sun H."/>
            <person name="Tritt A."/>
            <person name="Yoshinaga Y."/>
            <person name="Zwiers L.-H."/>
            <person name="Turgeon B."/>
            <person name="Goodwin S."/>
            <person name="Spatafora J."/>
            <person name="Crous P."/>
            <person name="Grigoriev I."/>
        </authorList>
    </citation>
    <scope>NUCLEOTIDE SEQUENCE</scope>
    <source>
        <strain evidence="3">CBS 473.64</strain>
    </source>
</reference>
<dbReference type="OrthoDB" id="5412288at2759"/>
<feature type="region of interest" description="Disordered" evidence="1">
    <location>
        <begin position="1"/>
        <end position="66"/>
    </location>
</feature>
<feature type="compositionally biased region" description="Low complexity" evidence="1">
    <location>
        <begin position="375"/>
        <end position="386"/>
    </location>
</feature>
<feature type="region of interest" description="Disordered" evidence="1">
    <location>
        <begin position="158"/>
        <end position="179"/>
    </location>
</feature>
<keyword evidence="4" id="KW-1185">Reference proteome</keyword>
<dbReference type="AlphaFoldDB" id="A0A6A6S2S6"/>
<feature type="region of interest" description="Disordered" evidence="1">
    <location>
        <begin position="303"/>
        <end position="402"/>
    </location>
</feature>
<proteinExistence type="predicted"/>
<dbReference type="InterPro" id="IPR019622">
    <property type="entry name" value="Rrn9_dom"/>
</dbReference>
<sequence>MSLFGGDGARSPLSPSREDAVAESQNAQHDPNALAISLSLDSDEDEHLVDAESDGNESEIEPSRPNKFTKSLRIWQRYTEADRQIAESLEDIESADLAAHLYNTHNLKKRVRWPPNELARIKNWQGKDSWLRKGDNLLYTDPYGDIETDLVPHKQWSAWPLPPNEIPKEEDDQQADSEKDTWVISAAGTQDAGEAIREEVLALLLRQARGQWLAREYDQGVAASDEGEEHAQSSSRTKPEEKNAERRGRATSHQGGPFSKATFLADDDEARHILQPSVNSLLTRLDSLALAIRRGRFNHFGRRADGEQSESEFVSDVDSVGSGARSTRAGPLKPKPKSKKSKEKSRQPKPKPTPTGDSDSASDYGAYHEDEDTNESSSSSESSPEPLARPRRGSSASNPFEEAKQAGLMDWSEVLGIASMTGWNGQAVARTAQRCAALFGESMTFRTFDESCATEPASEPIQFTPSTVPDSEPLTARSSARTRRTLHPFFDQGTLRCPHKDCWASKSDFQIPYRTIEHVMRVHKYDPRMNNAENEERMLGGVHIDGFLQPITAKQGWLGVGRNRSKSIDKSDKGKKKRKVRGRKQKVENGFDSPIAIDDSKV</sequence>
<evidence type="ECO:0000256" key="1">
    <source>
        <dbReference type="SAM" id="MobiDB-lite"/>
    </source>
</evidence>
<protein>
    <recommendedName>
        <fullName evidence="2">Rrn9 domain-containing protein</fullName>
    </recommendedName>
</protein>
<evidence type="ECO:0000313" key="4">
    <source>
        <dbReference type="Proteomes" id="UP000799753"/>
    </source>
</evidence>
<dbReference type="Pfam" id="PF10680">
    <property type="entry name" value="RRN9"/>
    <property type="match status" value="1"/>
</dbReference>
<evidence type="ECO:0000259" key="2">
    <source>
        <dbReference type="Pfam" id="PF10680"/>
    </source>
</evidence>
<gene>
    <name evidence="3" type="ORF">P280DRAFT_280838</name>
</gene>
<feature type="compositionally biased region" description="Acidic residues" evidence="1">
    <location>
        <begin position="41"/>
        <end position="60"/>
    </location>
</feature>
<dbReference type="Proteomes" id="UP000799753">
    <property type="component" value="Unassembled WGS sequence"/>
</dbReference>
<feature type="region of interest" description="Disordered" evidence="1">
    <location>
        <begin position="558"/>
        <end position="602"/>
    </location>
</feature>
<dbReference type="EMBL" id="MU006782">
    <property type="protein sequence ID" value="KAF2641637.1"/>
    <property type="molecule type" value="Genomic_DNA"/>
</dbReference>
<organism evidence="3 4">
    <name type="scientific">Massarina eburnea CBS 473.64</name>
    <dbReference type="NCBI Taxonomy" id="1395130"/>
    <lineage>
        <taxon>Eukaryota</taxon>
        <taxon>Fungi</taxon>
        <taxon>Dikarya</taxon>
        <taxon>Ascomycota</taxon>
        <taxon>Pezizomycotina</taxon>
        <taxon>Dothideomycetes</taxon>
        <taxon>Pleosporomycetidae</taxon>
        <taxon>Pleosporales</taxon>
        <taxon>Massarineae</taxon>
        <taxon>Massarinaceae</taxon>
        <taxon>Massarina</taxon>
    </lineage>
</organism>
<name>A0A6A6S2S6_9PLEO</name>
<feature type="region of interest" description="Disordered" evidence="1">
    <location>
        <begin position="459"/>
        <end position="478"/>
    </location>
</feature>
<feature type="compositionally biased region" description="Basic residues" evidence="1">
    <location>
        <begin position="573"/>
        <end position="584"/>
    </location>
</feature>
<feature type="domain" description="Rrn9" evidence="2">
    <location>
        <begin position="89"/>
        <end position="171"/>
    </location>
</feature>
<feature type="compositionally biased region" description="Basic and acidic residues" evidence="1">
    <location>
        <begin position="237"/>
        <end position="248"/>
    </location>
</feature>
<accession>A0A6A6S2S6</accession>
<evidence type="ECO:0000313" key="3">
    <source>
        <dbReference type="EMBL" id="KAF2641637.1"/>
    </source>
</evidence>
<feature type="region of interest" description="Disordered" evidence="1">
    <location>
        <begin position="223"/>
        <end position="261"/>
    </location>
</feature>